<sequence>MKLDRKLPQIHSFHGRIYGRNSAPLQLLHFATSVETKKNLKTNSRKNVSESKNSRSASRHFKSASSIRSQILAHYDSIDFKITDDSY</sequence>
<accession>A0ABX4NAC1</accession>
<reference evidence="2 3" key="1">
    <citation type="submission" date="2017-07" db="EMBL/GenBank/DDBJ databases">
        <title>Leptospira spp. isolated from tropical soils.</title>
        <authorList>
            <person name="Thibeaux R."/>
            <person name="Iraola G."/>
            <person name="Ferres I."/>
            <person name="Bierque E."/>
            <person name="Girault D."/>
            <person name="Soupe-Gilbert M.-E."/>
            <person name="Picardeau M."/>
            <person name="Goarant C."/>
        </authorList>
    </citation>
    <scope>NUCLEOTIDE SEQUENCE [LARGE SCALE GENOMIC DNA]</scope>
    <source>
        <strain evidence="2 3">JW2-C-B1</strain>
    </source>
</reference>
<evidence type="ECO:0000313" key="2">
    <source>
        <dbReference type="EMBL" id="PJZ30255.1"/>
    </source>
</evidence>
<proteinExistence type="predicted"/>
<organism evidence="2 3">
    <name type="scientific">Leptospira kmetyi</name>
    <dbReference type="NCBI Taxonomy" id="408139"/>
    <lineage>
        <taxon>Bacteria</taxon>
        <taxon>Pseudomonadati</taxon>
        <taxon>Spirochaetota</taxon>
        <taxon>Spirochaetia</taxon>
        <taxon>Leptospirales</taxon>
        <taxon>Leptospiraceae</taxon>
        <taxon>Leptospira</taxon>
    </lineage>
</organism>
<protein>
    <submittedName>
        <fullName evidence="2">Uncharacterized protein</fullName>
    </submittedName>
</protein>
<dbReference type="Proteomes" id="UP000231919">
    <property type="component" value="Unassembled WGS sequence"/>
</dbReference>
<name>A0ABX4NAC1_9LEPT</name>
<comment type="caution">
    <text evidence="2">The sequence shown here is derived from an EMBL/GenBank/DDBJ whole genome shotgun (WGS) entry which is preliminary data.</text>
</comment>
<keyword evidence="3" id="KW-1185">Reference proteome</keyword>
<evidence type="ECO:0000313" key="3">
    <source>
        <dbReference type="Proteomes" id="UP000231919"/>
    </source>
</evidence>
<gene>
    <name evidence="2" type="ORF">CH378_08485</name>
</gene>
<evidence type="ECO:0000256" key="1">
    <source>
        <dbReference type="SAM" id="MobiDB-lite"/>
    </source>
</evidence>
<feature type="region of interest" description="Disordered" evidence="1">
    <location>
        <begin position="38"/>
        <end position="64"/>
    </location>
</feature>
<dbReference type="EMBL" id="NPDP01000012">
    <property type="protein sequence ID" value="PJZ30255.1"/>
    <property type="molecule type" value="Genomic_DNA"/>
</dbReference>